<evidence type="ECO:0000256" key="3">
    <source>
        <dbReference type="SAM" id="SignalP"/>
    </source>
</evidence>
<feature type="transmembrane region" description="Helical" evidence="2">
    <location>
        <begin position="202"/>
        <end position="222"/>
    </location>
</feature>
<proteinExistence type="predicted"/>
<keyword evidence="3" id="KW-0732">Signal</keyword>
<evidence type="ECO:0000256" key="1">
    <source>
        <dbReference type="SAM" id="MobiDB-lite"/>
    </source>
</evidence>
<name>A0A6A5ZEP1_9PLEO</name>
<reference evidence="4" key="1">
    <citation type="journal article" date="2020" name="Stud. Mycol.">
        <title>101 Dothideomycetes genomes: a test case for predicting lifestyles and emergence of pathogens.</title>
        <authorList>
            <person name="Haridas S."/>
            <person name="Albert R."/>
            <person name="Binder M."/>
            <person name="Bloem J."/>
            <person name="Labutti K."/>
            <person name="Salamov A."/>
            <person name="Andreopoulos B."/>
            <person name="Baker S."/>
            <person name="Barry K."/>
            <person name="Bills G."/>
            <person name="Bluhm B."/>
            <person name="Cannon C."/>
            <person name="Castanera R."/>
            <person name="Culley D."/>
            <person name="Daum C."/>
            <person name="Ezra D."/>
            <person name="Gonzalez J."/>
            <person name="Henrissat B."/>
            <person name="Kuo A."/>
            <person name="Liang C."/>
            <person name="Lipzen A."/>
            <person name="Lutzoni F."/>
            <person name="Magnuson J."/>
            <person name="Mondo S."/>
            <person name="Nolan M."/>
            <person name="Ohm R."/>
            <person name="Pangilinan J."/>
            <person name="Park H.-J."/>
            <person name="Ramirez L."/>
            <person name="Alfaro M."/>
            <person name="Sun H."/>
            <person name="Tritt A."/>
            <person name="Yoshinaga Y."/>
            <person name="Zwiers L.-H."/>
            <person name="Turgeon B."/>
            <person name="Goodwin S."/>
            <person name="Spatafora J."/>
            <person name="Crous P."/>
            <person name="Grigoriev I."/>
        </authorList>
    </citation>
    <scope>NUCLEOTIDE SEQUENCE</scope>
    <source>
        <strain evidence="4">CBS 627.86</strain>
    </source>
</reference>
<keyword evidence="5" id="KW-1185">Reference proteome</keyword>
<accession>A0A6A5ZEP1</accession>
<dbReference type="Proteomes" id="UP000799770">
    <property type="component" value="Unassembled WGS sequence"/>
</dbReference>
<feature type="region of interest" description="Disordered" evidence="1">
    <location>
        <begin position="169"/>
        <end position="194"/>
    </location>
</feature>
<evidence type="ECO:0008006" key="6">
    <source>
        <dbReference type="Google" id="ProtNLM"/>
    </source>
</evidence>
<sequence>MAHSSTFSLAIAFLCACLFPLSLSQASTTVSIYDLSDYTAQRTCARGCFLCGNVGNLAYHDCIAAFLSCDSEPAYNNCYCRADLQSSANSYLSSCAIQTSDVQTENTTPVSTSPPLASPTLAPPPVTVTVVSTSVQTTIIRTSSGYPSIPDFSPSSSISFVSQSRTESESMFSKTGSASTNPTPSPSSQTKSTSGLNQADRIALGVGLSVPILAILVSILLWHSNNMRTEREGEQLDSVNRRRITPR</sequence>
<dbReference type="EMBL" id="ML977318">
    <property type="protein sequence ID" value="KAF2117942.1"/>
    <property type="molecule type" value="Genomic_DNA"/>
</dbReference>
<keyword evidence="2" id="KW-1133">Transmembrane helix</keyword>
<feature type="chain" id="PRO_5025688830" description="Extracellular membrane protein CFEM domain-containing protein" evidence="3">
    <location>
        <begin position="25"/>
        <end position="247"/>
    </location>
</feature>
<evidence type="ECO:0000313" key="5">
    <source>
        <dbReference type="Proteomes" id="UP000799770"/>
    </source>
</evidence>
<keyword evidence="2" id="KW-0472">Membrane</keyword>
<dbReference type="AlphaFoldDB" id="A0A6A5ZEP1"/>
<protein>
    <recommendedName>
        <fullName evidence="6">Extracellular membrane protein CFEM domain-containing protein</fullName>
    </recommendedName>
</protein>
<evidence type="ECO:0000313" key="4">
    <source>
        <dbReference type="EMBL" id="KAF2117942.1"/>
    </source>
</evidence>
<gene>
    <name evidence="4" type="ORF">BDV96DRAFT_679849</name>
</gene>
<feature type="signal peptide" evidence="3">
    <location>
        <begin position="1"/>
        <end position="24"/>
    </location>
</feature>
<keyword evidence="2" id="KW-0812">Transmembrane</keyword>
<feature type="compositionally biased region" description="Low complexity" evidence="1">
    <location>
        <begin position="175"/>
        <end position="194"/>
    </location>
</feature>
<evidence type="ECO:0000256" key="2">
    <source>
        <dbReference type="SAM" id="Phobius"/>
    </source>
</evidence>
<dbReference type="OrthoDB" id="5421290at2759"/>
<organism evidence="4 5">
    <name type="scientific">Lophiotrema nucula</name>
    <dbReference type="NCBI Taxonomy" id="690887"/>
    <lineage>
        <taxon>Eukaryota</taxon>
        <taxon>Fungi</taxon>
        <taxon>Dikarya</taxon>
        <taxon>Ascomycota</taxon>
        <taxon>Pezizomycotina</taxon>
        <taxon>Dothideomycetes</taxon>
        <taxon>Pleosporomycetidae</taxon>
        <taxon>Pleosporales</taxon>
        <taxon>Lophiotremataceae</taxon>
        <taxon>Lophiotrema</taxon>
    </lineage>
</organism>